<dbReference type="PANTHER" id="PTHR31470">
    <property type="entry name" value="CYSTEINE PROTEINASES SUPERFAMILY PROTEIN-RELATED-RELATED"/>
    <property type="match status" value="1"/>
</dbReference>
<evidence type="ECO:0000256" key="1">
    <source>
        <dbReference type="ARBA" id="ARBA00005234"/>
    </source>
</evidence>
<dbReference type="InterPro" id="IPR003653">
    <property type="entry name" value="Peptidase_C48_C"/>
</dbReference>
<evidence type="ECO:0000313" key="5">
    <source>
        <dbReference type="EMBL" id="PHT73424.1"/>
    </source>
</evidence>
<accession>A0A2G2YUP5</accession>
<sequence>MLKHHADRYCQQQAEVSQNEECLINIIKGFSIPAGLPWHLVHKLYIPINCGDEFHWVLAVAILKERHIQVYGSISQRRHFGLSSELRKFAKILATYLDMSGFLDQKVRTDWSMIEAYRDKMGNLFDVQYVEGVSQQTIGSLDCVLFVAAYARYLSDGLQVPNDGLNFELLHKIYLLFYGNTEKQSSEAVCKQH</sequence>
<reference evidence="5 6" key="2">
    <citation type="journal article" date="2017" name="Genome Biol.">
        <title>New reference genome sequences of hot pepper reveal the massive evolution of plant disease-resistance genes by retroduplication.</title>
        <authorList>
            <person name="Kim S."/>
            <person name="Park J."/>
            <person name="Yeom S.I."/>
            <person name="Kim Y.M."/>
            <person name="Seo E."/>
            <person name="Kim K.T."/>
            <person name="Kim M.S."/>
            <person name="Lee J.M."/>
            <person name="Cheong K."/>
            <person name="Shin H.S."/>
            <person name="Kim S.B."/>
            <person name="Han K."/>
            <person name="Lee J."/>
            <person name="Park M."/>
            <person name="Lee H.A."/>
            <person name="Lee H.Y."/>
            <person name="Lee Y."/>
            <person name="Oh S."/>
            <person name="Lee J.H."/>
            <person name="Choi E."/>
            <person name="Choi E."/>
            <person name="Lee S.E."/>
            <person name="Jeon J."/>
            <person name="Kim H."/>
            <person name="Choi G."/>
            <person name="Song H."/>
            <person name="Lee J."/>
            <person name="Lee S.C."/>
            <person name="Kwon J.K."/>
            <person name="Lee H.Y."/>
            <person name="Koo N."/>
            <person name="Hong Y."/>
            <person name="Kim R.W."/>
            <person name="Kang W.H."/>
            <person name="Huh J.H."/>
            <person name="Kang B.C."/>
            <person name="Yang T.J."/>
            <person name="Lee Y.H."/>
            <person name="Bennetzen J.L."/>
            <person name="Choi D."/>
        </authorList>
    </citation>
    <scope>NUCLEOTIDE SEQUENCE [LARGE SCALE GENOMIC DNA]</scope>
    <source>
        <strain evidence="6">cv. CM334</strain>
    </source>
</reference>
<dbReference type="PANTHER" id="PTHR31470:SF46">
    <property type="entry name" value="ULP1 PROTEASE FAMILY, C-TERMINAL CATALYTIC DOMAIN CONTAINING PROTEIN"/>
    <property type="match status" value="1"/>
</dbReference>
<evidence type="ECO:0000259" key="4">
    <source>
        <dbReference type="PROSITE" id="PS50600"/>
    </source>
</evidence>
<name>A0A2G2YUP5_CAPAN</name>
<dbReference type="PROSITE" id="PS50600">
    <property type="entry name" value="ULP_PROTEASE"/>
    <property type="match status" value="1"/>
</dbReference>
<evidence type="ECO:0000256" key="2">
    <source>
        <dbReference type="ARBA" id="ARBA00022670"/>
    </source>
</evidence>
<proteinExistence type="inferred from homology"/>
<dbReference type="SUPFAM" id="SSF54001">
    <property type="entry name" value="Cysteine proteinases"/>
    <property type="match status" value="1"/>
</dbReference>
<keyword evidence="6" id="KW-1185">Reference proteome</keyword>
<dbReference type="Proteomes" id="UP000222542">
    <property type="component" value="Unassembled WGS sequence"/>
</dbReference>
<keyword evidence="2" id="KW-0645">Protease</keyword>
<dbReference type="Gene3D" id="3.40.395.10">
    <property type="entry name" value="Adenoviral Proteinase, Chain A"/>
    <property type="match status" value="1"/>
</dbReference>
<dbReference type="AlphaFoldDB" id="A0A2G2YUP5"/>
<dbReference type="InterPro" id="IPR038765">
    <property type="entry name" value="Papain-like_cys_pep_sf"/>
</dbReference>
<comment type="caution">
    <text evidence="5">The sequence shown here is derived from an EMBL/GenBank/DDBJ whole genome shotgun (WGS) entry which is preliminary data.</text>
</comment>
<evidence type="ECO:0000256" key="3">
    <source>
        <dbReference type="ARBA" id="ARBA00022801"/>
    </source>
</evidence>
<dbReference type="GO" id="GO:0008234">
    <property type="term" value="F:cysteine-type peptidase activity"/>
    <property type="evidence" value="ECO:0007669"/>
    <property type="project" value="InterPro"/>
</dbReference>
<reference evidence="5 6" key="1">
    <citation type="journal article" date="2014" name="Nat. Genet.">
        <title>Genome sequence of the hot pepper provides insights into the evolution of pungency in Capsicum species.</title>
        <authorList>
            <person name="Kim S."/>
            <person name="Park M."/>
            <person name="Yeom S.I."/>
            <person name="Kim Y.M."/>
            <person name="Lee J.M."/>
            <person name="Lee H.A."/>
            <person name="Seo E."/>
            <person name="Choi J."/>
            <person name="Cheong K."/>
            <person name="Kim K.T."/>
            <person name="Jung K."/>
            <person name="Lee G.W."/>
            <person name="Oh S.K."/>
            <person name="Bae C."/>
            <person name="Kim S.B."/>
            <person name="Lee H.Y."/>
            <person name="Kim S.Y."/>
            <person name="Kim M.S."/>
            <person name="Kang B.C."/>
            <person name="Jo Y.D."/>
            <person name="Yang H.B."/>
            <person name="Jeong H.J."/>
            <person name="Kang W.H."/>
            <person name="Kwon J.K."/>
            <person name="Shin C."/>
            <person name="Lim J.Y."/>
            <person name="Park J.H."/>
            <person name="Huh J.H."/>
            <person name="Kim J.S."/>
            <person name="Kim B.D."/>
            <person name="Cohen O."/>
            <person name="Paran I."/>
            <person name="Suh M.C."/>
            <person name="Lee S.B."/>
            <person name="Kim Y.K."/>
            <person name="Shin Y."/>
            <person name="Noh S.J."/>
            <person name="Park J."/>
            <person name="Seo Y.S."/>
            <person name="Kwon S.Y."/>
            <person name="Kim H.A."/>
            <person name="Park J.M."/>
            <person name="Kim H.J."/>
            <person name="Choi S.B."/>
            <person name="Bosland P.W."/>
            <person name="Reeves G."/>
            <person name="Jo S.H."/>
            <person name="Lee B.W."/>
            <person name="Cho H.T."/>
            <person name="Choi H.S."/>
            <person name="Lee M.S."/>
            <person name="Yu Y."/>
            <person name="Do Choi Y."/>
            <person name="Park B.S."/>
            <person name="van Deynze A."/>
            <person name="Ashrafi H."/>
            <person name="Hill T."/>
            <person name="Kim W.T."/>
            <person name="Pai H.S."/>
            <person name="Ahn H.K."/>
            <person name="Yeam I."/>
            <person name="Giovannoni J.J."/>
            <person name="Rose J.K."/>
            <person name="Sorensen I."/>
            <person name="Lee S.J."/>
            <person name="Kim R.W."/>
            <person name="Choi I.Y."/>
            <person name="Choi B.S."/>
            <person name="Lim J.S."/>
            <person name="Lee Y.H."/>
            <person name="Choi D."/>
        </authorList>
    </citation>
    <scope>NUCLEOTIDE SEQUENCE [LARGE SCALE GENOMIC DNA]</scope>
    <source>
        <strain evidence="6">cv. CM334</strain>
    </source>
</reference>
<dbReference type="Gramene" id="PHT73424">
    <property type="protein sequence ID" value="PHT73424"/>
    <property type="gene ID" value="T459_24209"/>
</dbReference>
<dbReference type="EMBL" id="AYRZ02000009">
    <property type="protein sequence ID" value="PHT73424.1"/>
    <property type="molecule type" value="Genomic_DNA"/>
</dbReference>
<organism evidence="5 6">
    <name type="scientific">Capsicum annuum</name>
    <name type="common">Capsicum pepper</name>
    <dbReference type="NCBI Taxonomy" id="4072"/>
    <lineage>
        <taxon>Eukaryota</taxon>
        <taxon>Viridiplantae</taxon>
        <taxon>Streptophyta</taxon>
        <taxon>Embryophyta</taxon>
        <taxon>Tracheophyta</taxon>
        <taxon>Spermatophyta</taxon>
        <taxon>Magnoliopsida</taxon>
        <taxon>eudicotyledons</taxon>
        <taxon>Gunneridae</taxon>
        <taxon>Pentapetalae</taxon>
        <taxon>asterids</taxon>
        <taxon>lamiids</taxon>
        <taxon>Solanales</taxon>
        <taxon>Solanaceae</taxon>
        <taxon>Solanoideae</taxon>
        <taxon>Capsiceae</taxon>
        <taxon>Capsicum</taxon>
    </lineage>
</organism>
<evidence type="ECO:0000313" key="6">
    <source>
        <dbReference type="Proteomes" id="UP000222542"/>
    </source>
</evidence>
<protein>
    <recommendedName>
        <fullName evidence="4">Ubiquitin-like protease family profile domain-containing protein</fullName>
    </recommendedName>
</protein>
<dbReference type="GO" id="GO:0006508">
    <property type="term" value="P:proteolysis"/>
    <property type="evidence" value="ECO:0007669"/>
    <property type="project" value="UniProtKB-KW"/>
</dbReference>
<gene>
    <name evidence="5" type="ORF">T459_24209</name>
</gene>
<keyword evidence="3" id="KW-0378">Hydrolase</keyword>
<comment type="similarity">
    <text evidence="1">Belongs to the peptidase C48 family.</text>
</comment>
<feature type="domain" description="Ubiquitin-like protease family profile" evidence="4">
    <location>
        <begin position="1"/>
        <end position="154"/>
    </location>
</feature>
<dbReference type="Pfam" id="PF02902">
    <property type="entry name" value="Peptidase_C48"/>
    <property type="match status" value="1"/>
</dbReference>